<evidence type="ECO:0000313" key="2">
    <source>
        <dbReference type="EMBL" id="MPC41605.1"/>
    </source>
</evidence>
<reference evidence="2 3" key="1">
    <citation type="submission" date="2019-05" db="EMBL/GenBank/DDBJ databases">
        <title>Another draft genome of Portunus trituberculatus and its Hox gene families provides insights of decapod evolution.</title>
        <authorList>
            <person name="Jeong J.-H."/>
            <person name="Song I."/>
            <person name="Kim S."/>
            <person name="Choi T."/>
            <person name="Kim D."/>
            <person name="Ryu S."/>
            <person name="Kim W."/>
        </authorList>
    </citation>
    <scope>NUCLEOTIDE SEQUENCE [LARGE SCALE GENOMIC DNA]</scope>
    <source>
        <tissue evidence="2">Muscle</tissue>
    </source>
</reference>
<accession>A0A5B7F7Q5</accession>
<feature type="region of interest" description="Disordered" evidence="1">
    <location>
        <begin position="1"/>
        <end position="22"/>
    </location>
</feature>
<dbReference type="EMBL" id="VSRR010005126">
    <property type="protein sequence ID" value="MPC41605.1"/>
    <property type="molecule type" value="Genomic_DNA"/>
</dbReference>
<sequence length="61" mass="7220">MYVRSLQQPRDPAPSTTCQFQRSNECLKPPPLRLFVAQTSKGNRPPDFSWLRIQLYVKHYK</sequence>
<comment type="caution">
    <text evidence="2">The sequence shown here is derived from an EMBL/GenBank/DDBJ whole genome shotgun (WGS) entry which is preliminary data.</text>
</comment>
<proteinExistence type="predicted"/>
<protein>
    <submittedName>
        <fullName evidence="2">Uncharacterized protein</fullName>
    </submittedName>
</protein>
<dbReference type="AlphaFoldDB" id="A0A5B7F7Q5"/>
<evidence type="ECO:0000256" key="1">
    <source>
        <dbReference type="SAM" id="MobiDB-lite"/>
    </source>
</evidence>
<keyword evidence="3" id="KW-1185">Reference proteome</keyword>
<gene>
    <name evidence="2" type="ORF">E2C01_035206</name>
</gene>
<dbReference type="Proteomes" id="UP000324222">
    <property type="component" value="Unassembled WGS sequence"/>
</dbReference>
<evidence type="ECO:0000313" key="3">
    <source>
        <dbReference type="Proteomes" id="UP000324222"/>
    </source>
</evidence>
<name>A0A5B7F7Q5_PORTR</name>
<organism evidence="2 3">
    <name type="scientific">Portunus trituberculatus</name>
    <name type="common">Swimming crab</name>
    <name type="synonym">Neptunus trituberculatus</name>
    <dbReference type="NCBI Taxonomy" id="210409"/>
    <lineage>
        <taxon>Eukaryota</taxon>
        <taxon>Metazoa</taxon>
        <taxon>Ecdysozoa</taxon>
        <taxon>Arthropoda</taxon>
        <taxon>Crustacea</taxon>
        <taxon>Multicrustacea</taxon>
        <taxon>Malacostraca</taxon>
        <taxon>Eumalacostraca</taxon>
        <taxon>Eucarida</taxon>
        <taxon>Decapoda</taxon>
        <taxon>Pleocyemata</taxon>
        <taxon>Brachyura</taxon>
        <taxon>Eubrachyura</taxon>
        <taxon>Portunoidea</taxon>
        <taxon>Portunidae</taxon>
        <taxon>Portuninae</taxon>
        <taxon>Portunus</taxon>
    </lineage>
</organism>